<evidence type="ECO:0000313" key="2">
    <source>
        <dbReference type="EMBL" id="SGZ15700.1"/>
    </source>
</evidence>
<dbReference type="EMBL" id="FPLJ01000102">
    <property type="protein sequence ID" value="SGZ00914.1"/>
    <property type="molecule type" value="Genomic_DNA"/>
</dbReference>
<keyword evidence="3" id="KW-1185">Reference proteome</keyword>
<reference evidence="2 4" key="1">
    <citation type="submission" date="2016-11" db="EMBL/GenBank/DDBJ databases">
        <authorList>
            <person name="Jaros S."/>
            <person name="Januszkiewicz K."/>
            <person name="Wedrychowicz H."/>
        </authorList>
    </citation>
    <scope>NUCLEOTIDE SEQUENCE [LARGE SCALE GENOMIC DNA]</scope>
    <source>
        <strain evidence="2">NVI 5450</strain>
    </source>
</reference>
<dbReference type="Proteomes" id="UP000183794">
    <property type="component" value="Unassembled WGS sequence"/>
</dbReference>
<proteinExistence type="predicted"/>
<accession>A0A1K9ZSK9</accession>
<dbReference type="Proteomes" id="UP000182660">
    <property type="component" value="Unassembled WGS sequence"/>
</dbReference>
<dbReference type="OrthoDB" id="8565179at2"/>
<evidence type="ECO:0000313" key="4">
    <source>
        <dbReference type="Proteomes" id="UP000183794"/>
    </source>
</evidence>
<gene>
    <name evidence="1" type="ORF">MT2528_4127</name>
    <name evidence="2" type="ORF">NVI5450_4215</name>
</gene>
<evidence type="ECO:0000313" key="1">
    <source>
        <dbReference type="EMBL" id="SGZ00914.1"/>
    </source>
</evidence>
<protein>
    <submittedName>
        <fullName evidence="2">Uncharacterized protein</fullName>
    </submittedName>
</protein>
<dbReference type="InterPro" id="IPR053841">
    <property type="entry name" value="MksE"/>
</dbReference>
<reference evidence="1 3" key="2">
    <citation type="submission" date="2016-11" db="EMBL/GenBank/DDBJ databases">
        <authorList>
            <person name="Klemetsen T."/>
        </authorList>
    </citation>
    <scope>NUCLEOTIDE SEQUENCE [LARGE SCALE GENOMIC DNA]</scope>
    <source>
        <strain evidence="1">MT 2528</strain>
    </source>
</reference>
<evidence type="ECO:0000313" key="3">
    <source>
        <dbReference type="Proteomes" id="UP000182660"/>
    </source>
</evidence>
<dbReference type="AlphaFoldDB" id="A0A1K9ZSK9"/>
<dbReference type="EMBL" id="FPLD01000121">
    <property type="protein sequence ID" value="SGZ15700.1"/>
    <property type="molecule type" value="Genomic_DNA"/>
</dbReference>
<dbReference type="RefSeq" id="WP_075473363.1">
    <property type="nucleotide sequence ID" value="NZ_CAWQZC010000009.1"/>
</dbReference>
<organism evidence="2 4">
    <name type="scientific">Moritella viscosa</name>
    <dbReference type="NCBI Taxonomy" id="80854"/>
    <lineage>
        <taxon>Bacteria</taxon>
        <taxon>Pseudomonadati</taxon>
        <taxon>Pseudomonadota</taxon>
        <taxon>Gammaproteobacteria</taxon>
        <taxon>Alteromonadales</taxon>
        <taxon>Moritellaceae</taxon>
        <taxon>Moritella</taxon>
    </lineage>
</organism>
<dbReference type="Pfam" id="PF21980">
    <property type="entry name" value="MksE"/>
    <property type="match status" value="1"/>
</dbReference>
<name>A0A1K9ZSK9_9GAMM</name>
<dbReference type="GeneID" id="61297810"/>
<sequence length="210" mass="24388">MFQTTVELLLQGHTICQVSQPDAYRYLSEQSLFEKVNDYLRLINRKVKVIEDGLAFVACYCTIEEENRADIRQQLRQVRDIFRPLVNFLDLAMTALVHDCAMRAGDTIRLSELLRGIENEPTLKQQLALLTNKGIFKTSRNDISEQLNFILKKLDEAGYVQRLDTGSTIYQITAKMNYIHELIDFINDSESLKLEKQDNHIFDDSQSEMF</sequence>